<dbReference type="Gene3D" id="3.40.50.2300">
    <property type="match status" value="1"/>
</dbReference>
<dbReference type="SUPFAM" id="SSF52788">
    <property type="entry name" value="Phosphotyrosine protein phosphatases I"/>
    <property type="match status" value="1"/>
</dbReference>
<protein>
    <recommendedName>
        <fullName evidence="3">Protein-tyrosine-phosphatase</fullName>
    </recommendedName>
</protein>
<sequence length="202" mass="22818">MTFPNARRFDTLRQDLLADYGHQCSAEEINSFLDAAIERHEANATLDEFVPVMVEREVREHFGNHRIHVRFAAGNDNALAQAAVALTKKYAGSALLVDAAVTHPENEADSHMAHVLQERGIAEHPHRYLEDLRLLTIPDYIVYLGRDIPRDEAGKDIKIWDISRAKTVEETRELADDLGARVHYMLNRLGIEPISEDATVNV</sequence>
<dbReference type="EMBL" id="CP010827">
    <property type="protein sequence ID" value="AJI79970.1"/>
    <property type="molecule type" value="Genomic_DNA"/>
</dbReference>
<dbReference type="Gene3D" id="1.10.8.1060">
    <property type="entry name" value="Corynebacterium glutamicum thioredoxin-dependent arsenate reductase, N-terminal domain"/>
    <property type="match status" value="1"/>
</dbReference>
<dbReference type="AlphaFoldDB" id="A0A0B6F6A2"/>
<organism evidence="1 2">
    <name type="scientific">Corynebacterium singulare</name>
    <dbReference type="NCBI Taxonomy" id="161899"/>
    <lineage>
        <taxon>Bacteria</taxon>
        <taxon>Bacillati</taxon>
        <taxon>Actinomycetota</taxon>
        <taxon>Actinomycetes</taxon>
        <taxon>Mycobacteriales</taxon>
        <taxon>Corynebacteriaceae</taxon>
        <taxon>Corynebacterium</taxon>
    </lineage>
</organism>
<dbReference type="OrthoDB" id="4411718at2"/>
<evidence type="ECO:0000313" key="1">
    <source>
        <dbReference type="EMBL" id="AJI79970.1"/>
    </source>
</evidence>
<dbReference type="RefSeq" id="WP_042532654.1">
    <property type="nucleotide sequence ID" value="NZ_CP010827.1"/>
</dbReference>
<reference evidence="1 2" key="1">
    <citation type="journal article" date="2015" name="Genome Announc.">
        <title>Complete Genome Sequence and Annotation of Corynebacterium singulare DSM 44357, Isolated from a Human Semen Specimen.</title>
        <authorList>
            <person name="Merten M."/>
            <person name="Brinkrolf K."/>
            <person name="Albersmeier A."/>
            <person name="Kutter Y."/>
            <person name="Ruckert C."/>
            <person name="Tauch A."/>
        </authorList>
    </citation>
    <scope>NUCLEOTIDE SEQUENCE [LARGE SCALE GENOMIC DNA]</scope>
    <source>
        <strain evidence="1">IBS B52218</strain>
    </source>
</reference>
<dbReference type="Proteomes" id="UP000031890">
    <property type="component" value="Chromosome"/>
</dbReference>
<accession>A0A0B6F6A2</accession>
<name>A0A0B6F6A2_9CORY</name>
<dbReference type="HOGENOM" id="CLU_101344_1_0_11"/>
<dbReference type="InterPro" id="IPR036196">
    <property type="entry name" value="Ptyr_pPase_sf"/>
</dbReference>
<proteinExistence type="predicted"/>
<dbReference type="NCBIfam" id="NF046112">
    <property type="entry name" value="MSMEG_6209_Nter"/>
    <property type="match status" value="1"/>
</dbReference>
<evidence type="ECO:0000313" key="2">
    <source>
        <dbReference type="Proteomes" id="UP000031890"/>
    </source>
</evidence>
<gene>
    <name evidence="1" type="ORF">CSING_12400</name>
</gene>
<dbReference type="KEGG" id="csx:CSING_12400"/>
<evidence type="ECO:0008006" key="3">
    <source>
        <dbReference type="Google" id="ProtNLM"/>
    </source>
</evidence>